<proteinExistence type="predicted"/>
<dbReference type="RefSeq" id="XP_053588325.1">
    <property type="nucleotide sequence ID" value="XM_053728748.1"/>
</dbReference>
<sequence length="139" mass="15580">MDNSRIQSDSTHSNDSSVRNELDSIDLVVNEWNRMTILGLPIRFSTASRVVHNHSLVETWIEVKNNVIWSMEVDGEASVVGVWDDDETEAGSVGEALNWDVHWSGWVEVLAAEVDSDSSSDHCWSGNGLLNEFWIFSSN</sequence>
<organism evidence="1 2">
    <name type="scientific">Caenorhabditis remanei</name>
    <name type="common">Caenorhabditis vulgaris</name>
    <dbReference type="NCBI Taxonomy" id="31234"/>
    <lineage>
        <taxon>Eukaryota</taxon>
        <taxon>Metazoa</taxon>
        <taxon>Ecdysozoa</taxon>
        <taxon>Nematoda</taxon>
        <taxon>Chromadorea</taxon>
        <taxon>Rhabditida</taxon>
        <taxon>Rhabditina</taxon>
        <taxon>Rhabditomorpha</taxon>
        <taxon>Rhabditoidea</taxon>
        <taxon>Rhabditidae</taxon>
        <taxon>Peloderinae</taxon>
        <taxon>Caenorhabditis</taxon>
    </lineage>
</organism>
<dbReference type="CTD" id="78775310"/>
<dbReference type="EMBL" id="WUAV01000003">
    <property type="protein sequence ID" value="KAF1763645.1"/>
    <property type="molecule type" value="Genomic_DNA"/>
</dbReference>
<accession>A0A6A5H8Y7</accession>
<evidence type="ECO:0000313" key="2">
    <source>
        <dbReference type="Proteomes" id="UP000483820"/>
    </source>
</evidence>
<gene>
    <name evidence="1" type="ORF">GCK72_011912</name>
</gene>
<dbReference type="KEGG" id="crq:GCK72_011912"/>
<dbReference type="Proteomes" id="UP000483820">
    <property type="component" value="Chromosome III"/>
</dbReference>
<dbReference type="AlphaFoldDB" id="A0A6A5H8Y7"/>
<dbReference type="GeneID" id="78775310"/>
<comment type="caution">
    <text evidence="1">The sequence shown here is derived from an EMBL/GenBank/DDBJ whole genome shotgun (WGS) entry which is preliminary data.</text>
</comment>
<name>A0A6A5H8Y7_CAERE</name>
<protein>
    <submittedName>
        <fullName evidence="1">Uncharacterized protein</fullName>
    </submittedName>
</protein>
<evidence type="ECO:0000313" key="1">
    <source>
        <dbReference type="EMBL" id="KAF1763645.1"/>
    </source>
</evidence>
<reference evidence="1 2" key="1">
    <citation type="submission" date="2019-12" db="EMBL/GenBank/DDBJ databases">
        <title>Chromosome-level assembly of the Caenorhabditis remanei genome.</title>
        <authorList>
            <person name="Teterina A.A."/>
            <person name="Willis J.H."/>
            <person name="Phillips P.C."/>
        </authorList>
    </citation>
    <scope>NUCLEOTIDE SEQUENCE [LARGE SCALE GENOMIC DNA]</scope>
    <source>
        <strain evidence="1 2">PX506</strain>
        <tissue evidence="1">Whole organism</tissue>
    </source>
</reference>